<keyword evidence="1" id="KW-0328">Glycosyltransferase</keyword>
<sequence>MSQKPWLIISKPLRPPFRDGSTVLLRDLVTHMPPGRALAYLGDPNAPLRPGADRVIGAPAAGYAPTMGDKLRALAAMLRHPGLPVHLSFTPGKATAAVVSLLRRLQPRRLFVQSLMSSHGAESWTPLLRPLDAVVALSHGTARRLRDAGVPEAKIATIRPAVAACPPDAPAEVAARKRLLYAGDLDQEIAARLVALARATAPSGWSLTIACRPKAEGDADARTHLQRELAGDLASGRVELLAEVADMDALYRRSALQLFAATHTRRKVDLPLALLEGLARGVPAAIVDVSPAAELLHVGHEAGLRPGLAAPAEPDAFARAVAEVVHGDTVAAWSEAAAALAAREFSLAQMASRYDALYSDLESKRRA</sequence>
<accession>A0ABS7TZ07</accession>
<gene>
    <name evidence="1" type="ORF">K7C98_29730</name>
</gene>
<comment type="caution">
    <text evidence="1">The sequence shown here is derived from an EMBL/GenBank/DDBJ whole genome shotgun (WGS) entry which is preliminary data.</text>
</comment>
<reference evidence="1" key="1">
    <citation type="submission" date="2021-08" db="EMBL/GenBank/DDBJ databases">
        <authorList>
            <person name="Stevens D.C."/>
        </authorList>
    </citation>
    <scope>NUCLEOTIDE SEQUENCE</scope>
    <source>
        <strain evidence="1">DSM 53165</strain>
    </source>
</reference>
<dbReference type="Gene3D" id="3.40.50.2000">
    <property type="entry name" value="Glycogen Phosphorylase B"/>
    <property type="match status" value="2"/>
</dbReference>
<evidence type="ECO:0000313" key="1">
    <source>
        <dbReference type="EMBL" id="MBZ5713434.1"/>
    </source>
</evidence>
<dbReference type="GO" id="GO:0016757">
    <property type="term" value="F:glycosyltransferase activity"/>
    <property type="evidence" value="ECO:0007669"/>
    <property type="project" value="UniProtKB-KW"/>
</dbReference>
<dbReference type="Proteomes" id="UP001139031">
    <property type="component" value="Unassembled WGS sequence"/>
</dbReference>
<keyword evidence="2" id="KW-1185">Reference proteome</keyword>
<name>A0ABS7TZ07_9BACT</name>
<keyword evidence="1" id="KW-0808">Transferase</keyword>
<evidence type="ECO:0000313" key="2">
    <source>
        <dbReference type="Proteomes" id="UP001139031"/>
    </source>
</evidence>
<protein>
    <submittedName>
        <fullName evidence="1">Glycosyltransferase</fullName>
        <ecNumber evidence="1">2.4.-.-</ecNumber>
    </submittedName>
</protein>
<dbReference type="SUPFAM" id="SSF53756">
    <property type="entry name" value="UDP-Glycosyltransferase/glycogen phosphorylase"/>
    <property type="match status" value="1"/>
</dbReference>
<dbReference type="EC" id="2.4.-.-" evidence="1"/>
<organism evidence="1 2">
    <name type="scientific">Nannocystis pusilla</name>
    <dbReference type="NCBI Taxonomy" id="889268"/>
    <lineage>
        <taxon>Bacteria</taxon>
        <taxon>Pseudomonadati</taxon>
        <taxon>Myxococcota</taxon>
        <taxon>Polyangia</taxon>
        <taxon>Nannocystales</taxon>
        <taxon>Nannocystaceae</taxon>
        <taxon>Nannocystis</taxon>
    </lineage>
</organism>
<dbReference type="PANTHER" id="PTHR12526">
    <property type="entry name" value="GLYCOSYLTRANSFERASE"/>
    <property type="match status" value="1"/>
</dbReference>
<dbReference type="EMBL" id="JAIRAU010000043">
    <property type="protein sequence ID" value="MBZ5713434.1"/>
    <property type="molecule type" value="Genomic_DNA"/>
</dbReference>
<dbReference type="RefSeq" id="WP_224195174.1">
    <property type="nucleotide sequence ID" value="NZ_JAIRAU010000043.1"/>
</dbReference>
<dbReference type="Pfam" id="PF13692">
    <property type="entry name" value="Glyco_trans_1_4"/>
    <property type="match status" value="1"/>
</dbReference>
<proteinExistence type="predicted"/>